<comment type="caution">
    <text evidence="1">The sequence shown here is derived from an EMBL/GenBank/DDBJ whole genome shotgun (WGS) entry which is preliminary data.</text>
</comment>
<gene>
    <name evidence="1" type="ORF">VOI32_32365</name>
</gene>
<evidence type="ECO:0008006" key="3">
    <source>
        <dbReference type="Google" id="ProtNLM"/>
    </source>
</evidence>
<protein>
    <recommendedName>
        <fullName evidence="3">Transposase</fullName>
    </recommendedName>
</protein>
<organism evidence="1 2">
    <name type="scientific">Paraburkholderia caribensis</name>
    <dbReference type="NCBI Taxonomy" id="75105"/>
    <lineage>
        <taxon>Bacteria</taxon>
        <taxon>Pseudomonadati</taxon>
        <taxon>Pseudomonadota</taxon>
        <taxon>Betaproteobacteria</taxon>
        <taxon>Burkholderiales</taxon>
        <taxon>Burkholderiaceae</taxon>
        <taxon>Paraburkholderia</taxon>
    </lineage>
</organism>
<proteinExistence type="predicted"/>
<evidence type="ECO:0000313" key="2">
    <source>
        <dbReference type="Proteomes" id="UP001462961"/>
    </source>
</evidence>
<dbReference type="Proteomes" id="UP001462961">
    <property type="component" value="Unassembled WGS sequence"/>
</dbReference>
<keyword evidence="2" id="KW-1185">Reference proteome</keyword>
<reference evidence="1 2" key="1">
    <citation type="submission" date="2024-01" db="EMBL/GenBank/DDBJ databases">
        <title>The diversity of rhizobia nodulating Mimosa spp. in eleven states of Brazil covering several biomes is determined by host plant, location, and edaphic factors.</title>
        <authorList>
            <person name="Rouws L."/>
            <person name="Barauna A."/>
            <person name="Beukes C."/>
            <person name="De Faria S.M."/>
            <person name="Gross E."/>
            <person name="Dos Reis Junior F.B."/>
            <person name="Simon M."/>
            <person name="Maluk M."/>
            <person name="Odee D.W."/>
            <person name="Kenicer G."/>
            <person name="Young J.P.W."/>
            <person name="Reis V.M."/>
            <person name="Zilli J."/>
            <person name="James E.K."/>
        </authorList>
    </citation>
    <scope>NUCLEOTIDE SEQUENCE [LARGE SCALE GENOMIC DNA]</scope>
    <source>
        <strain evidence="1 2">JHI1651</strain>
    </source>
</reference>
<accession>A0ABV0E5S7</accession>
<evidence type="ECO:0000313" key="1">
    <source>
        <dbReference type="EMBL" id="MEO1758612.1"/>
    </source>
</evidence>
<dbReference type="EMBL" id="JAYLVJ010000058">
    <property type="protein sequence ID" value="MEO1758612.1"/>
    <property type="molecule type" value="Genomic_DNA"/>
</dbReference>
<sequence>MAFQGIRWPRDNLKNLRIVLNLRWRANFKIVSVLNDDAAEQSSRPDSIDQRKRCDLVNAKVPPDFPDQP</sequence>
<name>A0ABV0E5S7_9BURK</name>
<dbReference type="RefSeq" id="WP_146174445.1">
    <property type="nucleotide sequence ID" value="NZ_CADFFM010000006.1"/>
</dbReference>